<dbReference type="Proteomes" id="UP001055072">
    <property type="component" value="Unassembled WGS sequence"/>
</dbReference>
<dbReference type="EMBL" id="MU274901">
    <property type="protein sequence ID" value="KAI0093990.1"/>
    <property type="molecule type" value="Genomic_DNA"/>
</dbReference>
<sequence>MLPSPISRVNSSASQQPNPLSIRLYKVLAANFDDDATKAAVQTLAELYGPPGHGASKAKGKQVQRDSGGDHEELDEEDGDDKANGTVGTTRDGDKTAVSSVIETIPGEIAAKARRGLRRDVENKLAESSRRFLAAFSEVDKQLDTLQEHVGAMRTRCDEAQSQLRETNDSCRSLLDRAGSLREQRQEVSTRQSIVTAFLERFTLTSEEIEAIVSREVPVNKRFFKAMDKAERIRDDCRVLMAGEDGPTKAGVDIITKTSGYLEQAYEKIFRWCSFEFRQMGRDSSVDVHPSLREAVRRLRQRSELLTEALTTLGQTRQSTLLSSFTTALTRGGPSGLPRPIELHAHDPLRYIGDMLAWVHQAIAAEREFLEGLFGVRAEEDGRMVGAVRQFTQSEEEEWMSELMDVAVGGLCTPLKTRVQQTIRSQESSITSYKITNLLQFYMLTMQRTIGEKAALSRVLQDTTDFAYSVFYEAIGVQGRSLSAVTLDTDDTSLTPPLVILDHAQVLREILLVYESSLGDDIAFYNKNRTTERNQEQDARRREAAAEGCHSILDKMVDPAVEMCIVASETKQRLVPNWDREVFVVNVMTYLQSVLEPFAFTAEKQGFIQSLVEGRMMQLIEDHYTNVIADTGLGEIVEAWKSRKANEPLSHLPAASGTRLQAALHSFSLWLTGNTIDHPPRLAQLLVQSLATRVHRAALARLVHTYRWICDEVRKPENKYEAASTLLGSERPFGQVHLLWQIFGIDEESQESKEQEKLTF</sequence>
<proteinExistence type="predicted"/>
<gene>
    <name evidence="1" type="ORF">BDY19DRAFT_919960</name>
</gene>
<protein>
    <submittedName>
        <fullName evidence="1">Oligomeric complex COG6</fullName>
    </submittedName>
</protein>
<reference evidence="1" key="1">
    <citation type="journal article" date="2021" name="Environ. Microbiol.">
        <title>Gene family expansions and transcriptome signatures uncover fungal adaptations to wood decay.</title>
        <authorList>
            <person name="Hage H."/>
            <person name="Miyauchi S."/>
            <person name="Viragh M."/>
            <person name="Drula E."/>
            <person name="Min B."/>
            <person name="Chaduli D."/>
            <person name="Navarro D."/>
            <person name="Favel A."/>
            <person name="Norest M."/>
            <person name="Lesage-Meessen L."/>
            <person name="Balint B."/>
            <person name="Merenyi Z."/>
            <person name="de Eugenio L."/>
            <person name="Morin E."/>
            <person name="Martinez A.T."/>
            <person name="Baldrian P."/>
            <person name="Stursova M."/>
            <person name="Martinez M.J."/>
            <person name="Novotny C."/>
            <person name="Magnuson J.K."/>
            <person name="Spatafora J.W."/>
            <person name="Maurice S."/>
            <person name="Pangilinan J."/>
            <person name="Andreopoulos W."/>
            <person name="LaButti K."/>
            <person name="Hundley H."/>
            <person name="Na H."/>
            <person name="Kuo A."/>
            <person name="Barry K."/>
            <person name="Lipzen A."/>
            <person name="Henrissat B."/>
            <person name="Riley R."/>
            <person name="Ahrendt S."/>
            <person name="Nagy L.G."/>
            <person name="Grigoriev I.V."/>
            <person name="Martin F."/>
            <person name="Rosso M.N."/>
        </authorList>
    </citation>
    <scope>NUCLEOTIDE SEQUENCE</scope>
    <source>
        <strain evidence="1">CBS 384.51</strain>
    </source>
</reference>
<keyword evidence="2" id="KW-1185">Reference proteome</keyword>
<accession>A0ACB8UIQ5</accession>
<name>A0ACB8UIQ5_9APHY</name>
<organism evidence="1 2">
    <name type="scientific">Irpex rosettiformis</name>
    <dbReference type="NCBI Taxonomy" id="378272"/>
    <lineage>
        <taxon>Eukaryota</taxon>
        <taxon>Fungi</taxon>
        <taxon>Dikarya</taxon>
        <taxon>Basidiomycota</taxon>
        <taxon>Agaricomycotina</taxon>
        <taxon>Agaricomycetes</taxon>
        <taxon>Polyporales</taxon>
        <taxon>Irpicaceae</taxon>
        <taxon>Irpex</taxon>
    </lineage>
</organism>
<evidence type="ECO:0000313" key="1">
    <source>
        <dbReference type="EMBL" id="KAI0093990.1"/>
    </source>
</evidence>
<comment type="caution">
    <text evidence="1">The sequence shown here is derived from an EMBL/GenBank/DDBJ whole genome shotgun (WGS) entry which is preliminary data.</text>
</comment>
<evidence type="ECO:0000313" key="2">
    <source>
        <dbReference type="Proteomes" id="UP001055072"/>
    </source>
</evidence>